<feature type="chain" id="PRO_5045933718" description="Alkaline phosphatase family protein" evidence="1">
    <location>
        <begin position="25"/>
        <end position="154"/>
    </location>
</feature>
<accession>A0ABX6P3X3</accession>
<dbReference type="InterPro" id="IPR002591">
    <property type="entry name" value="Phosphodiest/P_Trfase"/>
</dbReference>
<organism evidence="2 3">
    <name type="scientific">Ramlibacter terrae</name>
    <dbReference type="NCBI Taxonomy" id="2732511"/>
    <lineage>
        <taxon>Bacteria</taxon>
        <taxon>Pseudomonadati</taxon>
        <taxon>Pseudomonadota</taxon>
        <taxon>Betaproteobacteria</taxon>
        <taxon>Burkholderiales</taxon>
        <taxon>Comamonadaceae</taxon>
        <taxon>Ramlibacter</taxon>
    </lineage>
</organism>
<sequence>MRSLLRGAAALLVVLALGSCAVLAPPPKPGLVVLIVIDGLPQRQVTGYRDQLAPDGFARFLQRGAWFSEAHYGHAFTVTAAGHATLLTGAYPHRTGVIGNDWRDVHTGAQVYCTGDATAAYIDNKTDPLDGTSPRNLRAESWATCCAASTRSPR</sequence>
<reference evidence="2 3" key="2">
    <citation type="submission" date="2020-05" db="EMBL/GenBank/DDBJ databases">
        <authorList>
            <person name="Khan S.A."/>
            <person name="Jeon C.O."/>
            <person name="Chun B.H."/>
        </authorList>
    </citation>
    <scope>NUCLEOTIDE SEQUENCE [LARGE SCALE GENOMIC DNA]</scope>
    <source>
        <strain evidence="2 3">H242</strain>
    </source>
</reference>
<dbReference type="Proteomes" id="UP000500826">
    <property type="component" value="Chromosome"/>
</dbReference>
<protein>
    <recommendedName>
        <fullName evidence="4">Alkaline phosphatase family protein</fullName>
    </recommendedName>
</protein>
<evidence type="ECO:0000313" key="2">
    <source>
        <dbReference type="EMBL" id="QJW84272.1"/>
    </source>
</evidence>
<name>A0ABX6P3X3_9BURK</name>
<feature type="signal peptide" evidence="1">
    <location>
        <begin position="1"/>
        <end position="24"/>
    </location>
</feature>
<dbReference type="EMBL" id="CP053418">
    <property type="protein sequence ID" value="QJW84272.1"/>
    <property type="molecule type" value="Genomic_DNA"/>
</dbReference>
<proteinExistence type="predicted"/>
<gene>
    <name evidence="2" type="ORF">HK414_11890</name>
</gene>
<dbReference type="Pfam" id="PF01663">
    <property type="entry name" value="Phosphodiest"/>
    <property type="match status" value="1"/>
</dbReference>
<keyword evidence="1" id="KW-0732">Signal</keyword>
<evidence type="ECO:0000313" key="3">
    <source>
        <dbReference type="Proteomes" id="UP000500826"/>
    </source>
</evidence>
<dbReference type="PROSITE" id="PS51257">
    <property type="entry name" value="PROKAR_LIPOPROTEIN"/>
    <property type="match status" value="1"/>
</dbReference>
<evidence type="ECO:0000256" key="1">
    <source>
        <dbReference type="SAM" id="SignalP"/>
    </source>
</evidence>
<dbReference type="Gene3D" id="3.40.720.10">
    <property type="entry name" value="Alkaline Phosphatase, subunit A"/>
    <property type="match status" value="1"/>
</dbReference>
<reference evidence="2 3" key="1">
    <citation type="submission" date="2020-05" db="EMBL/GenBank/DDBJ databases">
        <title>Ramlibacter rhizophilus sp. nov., isolated from rhizosphere soil of national flower Mugunghwa from South Korea.</title>
        <authorList>
            <person name="Zheng-Fei Y."/>
            <person name="Huan T."/>
        </authorList>
    </citation>
    <scope>NUCLEOTIDE SEQUENCE [LARGE SCALE GENOMIC DNA]</scope>
    <source>
        <strain evidence="2 3">H242</strain>
    </source>
</reference>
<dbReference type="InterPro" id="IPR017850">
    <property type="entry name" value="Alkaline_phosphatase_core_sf"/>
</dbReference>
<evidence type="ECO:0008006" key="4">
    <source>
        <dbReference type="Google" id="ProtNLM"/>
    </source>
</evidence>
<dbReference type="SUPFAM" id="SSF53649">
    <property type="entry name" value="Alkaline phosphatase-like"/>
    <property type="match status" value="1"/>
</dbReference>
<keyword evidence="3" id="KW-1185">Reference proteome</keyword>